<evidence type="ECO:0000259" key="5">
    <source>
        <dbReference type="PROSITE" id="PS50104"/>
    </source>
</evidence>
<evidence type="ECO:0000313" key="7">
    <source>
        <dbReference type="Proteomes" id="UP001172457"/>
    </source>
</evidence>
<dbReference type="GO" id="GO:0043531">
    <property type="term" value="F:ADP binding"/>
    <property type="evidence" value="ECO:0007669"/>
    <property type="project" value="InterPro"/>
</dbReference>
<dbReference type="InterPro" id="IPR035897">
    <property type="entry name" value="Toll_tir_struct_dom_sf"/>
</dbReference>
<dbReference type="InterPro" id="IPR027417">
    <property type="entry name" value="P-loop_NTPase"/>
</dbReference>
<dbReference type="InterPro" id="IPR002182">
    <property type="entry name" value="NB-ARC"/>
</dbReference>
<dbReference type="GO" id="GO:0006952">
    <property type="term" value="P:defense response"/>
    <property type="evidence" value="ECO:0007669"/>
    <property type="project" value="InterPro"/>
</dbReference>
<dbReference type="PANTHER" id="PTHR11017">
    <property type="entry name" value="LEUCINE-RICH REPEAT-CONTAINING PROTEIN"/>
    <property type="match status" value="1"/>
</dbReference>
<sequence length="1109" mass="126521">MGPDPQEQINPSIPSSSSSFDSTPPSSSSQSWTHHVFLSFRGTDTRNNFVDHLYSALDQRGIRTYKDDETLPRGETIGPSLFKAIEESQIAVIVFSENYADSSWCLQELAHIMKCKDERGLIVMPIFYHIDPSELRKQKGKYGKALAKHKSQKKNIESWRKALVDAGNLSGDVANGSTLETIFINKIVDTISRLCVPISSDNEGLVGIKARMDDLKSKREMESDNGVVMVGIWGCGGAGKTTLASSLYDEISSKFDVCCFLENIREKSSNSGCLQKLQEEILKVVLYQMQIVRVEDGRRLIKDRFCRKKVLIVLDDVDHLDQLEALAGSHDWFGEGSRIIITTRDMHLLTAHKVNVIYNISLLDPNEAMKLFRKHAPQHGRPVEEYDMLSKEVVSYAGGLPLALKVLGSFLCDKNMSEWRSALARLKEIPESDILEKLKISYDGLKPLEKELFLDIVCFFRRCYKDEAMEIFDACGFYPDIGVKVLIEKSLITVSEGAFDMHDLVQEMGYHIVRGENPKNPELHSRVWKEEDVAKMDVMKENDRIQALRLIFSSYKEIPPNLPQVVGNMKKLRWIYVEGYRETSLPSEFQSTNLCYLCLYINSIEQLWEGFKVIPNLKVIDLRNSYHLVKTPDVNGLPYLERLILRNSLSLKEIHPSIGYHKRITFLDMACCVSLEIFPPIIQMKKLETLLLSDCCKFRKFPKIHASMDNLKVLSLLGSGIEVVPSSIGEYCTNLHSLDLSNCKNLKSIEGNFHHLKHLKALYLNDCDQLKRIPAEGLFDIECCLQSLSSLGNLHRGMVNLKLFGFSSSLTRLQLSRCNLVDGDVSSVFSEELSNLQILDLSYNRFSKLHFSLSQLPRLKYLNLSHCKKLVKLPDLPSSISVLIAEGCDSLDVTGDFPTNLKWLWNVFLSAKECNFEQVLQSMLQGNAIEDYYIRIRLYGPYIPIRGSANQIFTLQLPCNWHSKFIGFLVYVDRWDMVLGSVITIKVLGRENKGDLLEVSNEESKKMSGMYYISFRSLKDTSWWNPTHTTISFSLYNNPFQPETCLKVELVPKRSQGDDSIEMPKDPTYHSEFWDEESPYGKTFEIIHDSKSCLMIMQDSIFRQMYNCI</sequence>
<dbReference type="InterPro" id="IPR000157">
    <property type="entry name" value="TIR_dom"/>
</dbReference>
<dbReference type="InterPro" id="IPR044974">
    <property type="entry name" value="Disease_R_plants"/>
</dbReference>
<dbReference type="Gene3D" id="3.40.50.300">
    <property type="entry name" value="P-loop containing nucleotide triphosphate hydrolases"/>
    <property type="match status" value="1"/>
</dbReference>
<feature type="domain" description="TIR" evidence="5">
    <location>
        <begin position="32"/>
        <end position="195"/>
    </location>
</feature>
<accession>A0AA38TCS9</accession>
<proteinExistence type="predicted"/>
<dbReference type="FunFam" id="3.40.50.10140:FF:000007">
    <property type="entry name" value="Disease resistance protein (TIR-NBS-LRR class)"/>
    <property type="match status" value="1"/>
</dbReference>
<dbReference type="Pfam" id="PF00931">
    <property type="entry name" value="NB-ARC"/>
    <property type="match status" value="1"/>
</dbReference>
<dbReference type="InterPro" id="IPR032675">
    <property type="entry name" value="LRR_dom_sf"/>
</dbReference>
<dbReference type="PRINTS" id="PR00364">
    <property type="entry name" value="DISEASERSIST"/>
</dbReference>
<dbReference type="PROSITE" id="PS51450">
    <property type="entry name" value="LRR"/>
    <property type="match status" value="1"/>
</dbReference>
<dbReference type="Gene3D" id="3.40.50.10140">
    <property type="entry name" value="Toll/interleukin-1 receptor homology (TIR) domain"/>
    <property type="match status" value="1"/>
</dbReference>
<evidence type="ECO:0000256" key="4">
    <source>
        <dbReference type="SAM" id="MobiDB-lite"/>
    </source>
</evidence>
<name>A0AA38TCS9_9ASTR</name>
<feature type="compositionally biased region" description="Low complexity" evidence="4">
    <location>
        <begin position="11"/>
        <end position="31"/>
    </location>
</feature>
<dbReference type="PROSITE" id="PS50104">
    <property type="entry name" value="TIR"/>
    <property type="match status" value="1"/>
</dbReference>
<dbReference type="Gene3D" id="1.10.8.430">
    <property type="entry name" value="Helical domain of apoptotic protease-activating factors"/>
    <property type="match status" value="1"/>
</dbReference>
<dbReference type="AlphaFoldDB" id="A0AA38TCS9"/>
<keyword evidence="1" id="KW-0433">Leucine-rich repeat</keyword>
<dbReference type="InterPro" id="IPR058192">
    <property type="entry name" value="WHD_ROQ1-like"/>
</dbReference>
<dbReference type="Pfam" id="PF01582">
    <property type="entry name" value="TIR"/>
    <property type="match status" value="1"/>
</dbReference>
<evidence type="ECO:0000256" key="2">
    <source>
        <dbReference type="ARBA" id="ARBA00022737"/>
    </source>
</evidence>
<evidence type="ECO:0000256" key="3">
    <source>
        <dbReference type="ARBA" id="ARBA00023027"/>
    </source>
</evidence>
<dbReference type="InterPro" id="IPR001611">
    <property type="entry name" value="Leu-rich_rpt"/>
</dbReference>
<dbReference type="Proteomes" id="UP001172457">
    <property type="component" value="Chromosome 4"/>
</dbReference>
<keyword evidence="3" id="KW-0520">NAD</keyword>
<evidence type="ECO:0000256" key="1">
    <source>
        <dbReference type="ARBA" id="ARBA00022614"/>
    </source>
</evidence>
<dbReference type="SMART" id="SM00255">
    <property type="entry name" value="TIR"/>
    <property type="match status" value="1"/>
</dbReference>
<evidence type="ECO:0000313" key="6">
    <source>
        <dbReference type="EMBL" id="KAJ9554598.1"/>
    </source>
</evidence>
<keyword evidence="7" id="KW-1185">Reference proteome</keyword>
<organism evidence="6 7">
    <name type="scientific">Centaurea solstitialis</name>
    <name type="common">yellow star-thistle</name>
    <dbReference type="NCBI Taxonomy" id="347529"/>
    <lineage>
        <taxon>Eukaryota</taxon>
        <taxon>Viridiplantae</taxon>
        <taxon>Streptophyta</taxon>
        <taxon>Embryophyta</taxon>
        <taxon>Tracheophyta</taxon>
        <taxon>Spermatophyta</taxon>
        <taxon>Magnoliopsida</taxon>
        <taxon>eudicotyledons</taxon>
        <taxon>Gunneridae</taxon>
        <taxon>Pentapetalae</taxon>
        <taxon>asterids</taxon>
        <taxon>campanulids</taxon>
        <taxon>Asterales</taxon>
        <taxon>Asteraceae</taxon>
        <taxon>Carduoideae</taxon>
        <taxon>Cardueae</taxon>
        <taxon>Centaureinae</taxon>
        <taxon>Centaurea</taxon>
    </lineage>
</organism>
<protein>
    <recommendedName>
        <fullName evidence="5">TIR domain-containing protein</fullName>
    </recommendedName>
</protein>
<dbReference type="Pfam" id="PF23282">
    <property type="entry name" value="WHD_ROQ1"/>
    <property type="match status" value="1"/>
</dbReference>
<dbReference type="Gene3D" id="3.80.10.10">
    <property type="entry name" value="Ribonuclease Inhibitor"/>
    <property type="match status" value="2"/>
</dbReference>
<gene>
    <name evidence="6" type="ORF">OSB04_018643</name>
</gene>
<dbReference type="Pfam" id="PF13855">
    <property type="entry name" value="LRR_8"/>
    <property type="match status" value="1"/>
</dbReference>
<dbReference type="EMBL" id="JARYMX010000004">
    <property type="protein sequence ID" value="KAJ9554598.1"/>
    <property type="molecule type" value="Genomic_DNA"/>
</dbReference>
<dbReference type="PANTHER" id="PTHR11017:SF271">
    <property type="entry name" value="DISEASE RESISTANCE PROTEIN (TIR-NBS-LRR CLASS) FAMILY"/>
    <property type="match status" value="1"/>
</dbReference>
<keyword evidence="2" id="KW-0677">Repeat</keyword>
<dbReference type="SUPFAM" id="SSF52200">
    <property type="entry name" value="Toll/Interleukin receptor TIR domain"/>
    <property type="match status" value="1"/>
</dbReference>
<reference evidence="6" key="1">
    <citation type="submission" date="2023-03" db="EMBL/GenBank/DDBJ databases">
        <title>Chromosome-scale reference genome and RAD-based genetic map of yellow starthistle (Centaurea solstitialis) reveal putative structural variation and QTLs associated with invader traits.</title>
        <authorList>
            <person name="Reatini B."/>
            <person name="Cang F.A."/>
            <person name="Jiang Q."/>
            <person name="Mckibben M.T.W."/>
            <person name="Barker M.S."/>
            <person name="Rieseberg L.H."/>
            <person name="Dlugosch K.M."/>
        </authorList>
    </citation>
    <scope>NUCLEOTIDE SEQUENCE</scope>
    <source>
        <strain evidence="6">CAN-66</strain>
        <tissue evidence="6">Leaf</tissue>
    </source>
</reference>
<dbReference type="SUPFAM" id="SSF52540">
    <property type="entry name" value="P-loop containing nucleoside triphosphate hydrolases"/>
    <property type="match status" value="1"/>
</dbReference>
<feature type="region of interest" description="Disordered" evidence="4">
    <location>
        <begin position="1"/>
        <end position="31"/>
    </location>
</feature>
<comment type="caution">
    <text evidence="6">The sequence shown here is derived from an EMBL/GenBank/DDBJ whole genome shotgun (WGS) entry which is preliminary data.</text>
</comment>
<dbReference type="SUPFAM" id="SSF52058">
    <property type="entry name" value="L domain-like"/>
    <property type="match status" value="1"/>
</dbReference>
<dbReference type="InterPro" id="IPR042197">
    <property type="entry name" value="Apaf_helical"/>
</dbReference>
<dbReference type="GO" id="GO:0007165">
    <property type="term" value="P:signal transduction"/>
    <property type="evidence" value="ECO:0007669"/>
    <property type="project" value="InterPro"/>
</dbReference>